<evidence type="ECO:0000313" key="8">
    <source>
        <dbReference type="EMBL" id="GFO05548.1"/>
    </source>
</evidence>
<dbReference type="Gene3D" id="2.130.10.10">
    <property type="entry name" value="YVTN repeat-like/Quinoprotein amine dehydrogenase"/>
    <property type="match status" value="1"/>
</dbReference>
<reference evidence="8 9" key="1">
    <citation type="journal article" date="2021" name="Elife">
        <title>Chloroplast acquisition without the gene transfer in kleptoplastic sea slugs, Plakobranchus ocellatus.</title>
        <authorList>
            <person name="Maeda T."/>
            <person name="Takahashi S."/>
            <person name="Yoshida T."/>
            <person name="Shimamura S."/>
            <person name="Takaki Y."/>
            <person name="Nagai Y."/>
            <person name="Toyoda A."/>
            <person name="Suzuki Y."/>
            <person name="Arimoto A."/>
            <person name="Ishii H."/>
            <person name="Satoh N."/>
            <person name="Nishiyama T."/>
            <person name="Hasebe M."/>
            <person name="Maruyama T."/>
            <person name="Minagawa J."/>
            <person name="Obokata J."/>
            <person name="Shigenobu S."/>
        </authorList>
    </citation>
    <scope>NUCLEOTIDE SEQUENCE [LARGE SCALE GENOMIC DNA]</scope>
</reference>
<evidence type="ECO:0000256" key="6">
    <source>
        <dbReference type="PROSITE-ProRule" id="PRU00221"/>
    </source>
</evidence>
<sequence length="640" mass="71893">MRRSLITLGTNKKPNGDVSADEVKQEKLTHVKSENMESEQMTTERKPPQTHTIALRPRISRRVKKELTQSPKKTNTSLTPSFRPEQKVNTTPVKVKKEEVGSSQDASLQESPKVDENKDPAMVRISPRKRNSESPIKSPKKMKNHLQKDAKSNLDDSESNISDDEPESFNYAEMREKNLRENELFFASLGIDQAKEALQLSVTKPKKPTQKGLKVKKEPVEILPRRKSLRIKRIDPEGNQLPEPEPVVSVVEETRLPAGPAQMEDCLFSKHAPDPDKYLSSFKSQMSSLKGEIVGHVSEVSKFSSGLSRMSIVDGGVAKVVPDRVFSVTWHPAISPLIAIAGDKWGKVGLWNVMSQDEEQMVTAFKPHTRPVSCLMVPPDAQHKLYSSSYDATLRCGDFEKGIFNEVFSVPEQNDDLFRNFCFYDESRTMLVSHFSGNVSLIDVRTSNTSAEQVFKVSQKSLRTVSVHPTQRHYFITAGTDTNICLWDIRKMSQKSPKPLQVLSRHSRAIASAYFSPLGHKIVSSAADDTILVFNVPSPFSGADIELWRTIKHNNCTGRWLTNFQPTWHPTVPYVFVVGSMARPREIQVFDASLGKVLHTLTNEDHLGSVCSLNVFHPQKPCTLVGANSSGRLHVFQDKW</sequence>
<dbReference type="PROSITE" id="PS50082">
    <property type="entry name" value="WD_REPEATS_2"/>
    <property type="match status" value="2"/>
</dbReference>
<feature type="compositionally biased region" description="Acidic residues" evidence="7">
    <location>
        <begin position="155"/>
        <end position="166"/>
    </location>
</feature>
<feature type="repeat" description="WD" evidence="6">
    <location>
        <begin position="503"/>
        <end position="536"/>
    </location>
</feature>
<feature type="compositionally biased region" description="Polar residues" evidence="7">
    <location>
        <begin position="68"/>
        <end position="80"/>
    </location>
</feature>
<dbReference type="InterPro" id="IPR036322">
    <property type="entry name" value="WD40_repeat_dom_sf"/>
</dbReference>
<organism evidence="8 9">
    <name type="scientific">Plakobranchus ocellatus</name>
    <dbReference type="NCBI Taxonomy" id="259542"/>
    <lineage>
        <taxon>Eukaryota</taxon>
        <taxon>Metazoa</taxon>
        <taxon>Spiralia</taxon>
        <taxon>Lophotrochozoa</taxon>
        <taxon>Mollusca</taxon>
        <taxon>Gastropoda</taxon>
        <taxon>Heterobranchia</taxon>
        <taxon>Euthyneura</taxon>
        <taxon>Panpulmonata</taxon>
        <taxon>Sacoglossa</taxon>
        <taxon>Placobranchoidea</taxon>
        <taxon>Plakobranchidae</taxon>
        <taxon>Plakobranchus</taxon>
    </lineage>
</organism>
<keyword evidence="4 6" id="KW-0853">WD repeat</keyword>
<accession>A0AAV4AG69</accession>
<feature type="compositionally biased region" description="Basic and acidic residues" evidence="7">
    <location>
        <begin position="21"/>
        <end position="35"/>
    </location>
</feature>
<evidence type="ECO:0000313" key="9">
    <source>
        <dbReference type="Proteomes" id="UP000735302"/>
    </source>
</evidence>
<gene>
    <name evidence="8" type="ORF">PoB_003205300</name>
</gene>
<feature type="region of interest" description="Disordered" evidence="7">
    <location>
        <begin position="1"/>
        <end position="166"/>
    </location>
</feature>
<dbReference type="InterPro" id="IPR001680">
    <property type="entry name" value="WD40_rpt"/>
</dbReference>
<dbReference type="SUPFAM" id="SSF50978">
    <property type="entry name" value="WD40 repeat-like"/>
    <property type="match status" value="1"/>
</dbReference>
<dbReference type="GO" id="GO:0005634">
    <property type="term" value="C:nucleus"/>
    <property type="evidence" value="ECO:0007669"/>
    <property type="project" value="TreeGrafter"/>
</dbReference>
<dbReference type="GO" id="GO:2000001">
    <property type="term" value="P:regulation of DNA damage checkpoint"/>
    <property type="evidence" value="ECO:0007669"/>
    <property type="project" value="TreeGrafter"/>
</dbReference>
<keyword evidence="5" id="KW-0677">Repeat</keyword>
<evidence type="ECO:0000256" key="4">
    <source>
        <dbReference type="ARBA" id="ARBA00022574"/>
    </source>
</evidence>
<feature type="repeat" description="WD" evidence="6">
    <location>
        <begin position="455"/>
        <end position="497"/>
    </location>
</feature>
<dbReference type="InterPro" id="IPR015943">
    <property type="entry name" value="WD40/YVTN_repeat-like_dom_sf"/>
</dbReference>
<dbReference type="SMART" id="SM00320">
    <property type="entry name" value="WD40"/>
    <property type="match status" value="4"/>
</dbReference>
<evidence type="ECO:0000256" key="7">
    <source>
        <dbReference type="SAM" id="MobiDB-lite"/>
    </source>
</evidence>
<evidence type="ECO:0000256" key="2">
    <source>
        <dbReference type="ARBA" id="ARBA00005434"/>
    </source>
</evidence>
<comment type="caution">
    <text evidence="8">The sequence shown here is derived from an EMBL/GenBank/DDBJ whole genome shotgun (WGS) entry which is preliminary data.</text>
</comment>
<evidence type="ECO:0000256" key="5">
    <source>
        <dbReference type="ARBA" id="ARBA00022737"/>
    </source>
</evidence>
<feature type="compositionally biased region" description="Basic and acidic residues" evidence="7">
    <location>
        <begin position="112"/>
        <end position="121"/>
    </location>
</feature>
<dbReference type="Proteomes" id="UP000735302">
    <property type="component" value="Unassembled WGS sequence"/>
</dbReference>
<dbReference type="PANTHER" id="PTHR14773">
    <property type="entry name" value="WD REPEAT-CONTAINING PROTEIN 76"/>
    <property type="match status" value="1"/>
</dbReference>
<dbReference type="EMBL" id="BLXT01003749">
    <property type="protein sequence ID" value="GFO05548.1"/>
    <property type="molecule type" value="Genomic_DNA"/>
</dbReference>
<dbReference type="FunFam" id="2.130.10.10:FF:000180">
    <property type="entry name" value="WD repeat-containing protein 76"/>
    <property type="match status" value="1"/>
</dbReference>
<protein>
    <recommendedName>
        <fullName evidence="3">WD repeat-containing protein 76</fullName>
    </recommendedName>
</protein>
<comment type="function">
    <text evidence="1">Specifically binds 5-hydroxymethylcytosine (5hmC), suggesting that it acts as a specific reader of 5hmC.</text>
</comment>
<comment type="similarity">
    <text evidence="2">Belongs to the WD repeat DDB2/WDR76 family.</text>
</comment>
<dbReference type="AlphaFoldDB" id="A0AAV4AG69"/>
<dbReference type="PANTHER" id="PTHR14773:SF0">
    <property type="entry name" value="WD REPEAT-CONTAINING PROTEIN 76"/>
    <property type="match status" value="1"/>
</dbReference>
<feature type="compositionally biased region" description="Polar residues" evidence="7">
    <location>
        <begin position="101"/>
        <end position="110"/>
    </location>
</feature>
<evidence type="ECO:0000256" key="3">
    <source>
        <dbReference type="ARBA" id="ARBA00021234"/>
    </source>
</evidence>
<evidence type="ECO:0000256" key="1">
    <source>
        <dbReference type="ARBA" id="ARBA00002530"/>
    </source>
</evidence>
<name>A0AAV4AG69_9GAST</name>
<dbReference type="InterPro" id="IPR050853">
    <property type="entry name" value="WD_repeat_DNA-damage-binding"/>
</dbReference>
<dbReference type="GO" id="GO:0003677">
    <property type="term" value="F:DNA binding"/>
    <property type="evidence" value="ECO:0007669"/>
    <property type="project" value="TreeGrafter"/>
</dbReference>
<proteinExistence type="inferred from homology"/>
<keyword evidence="9" id="KW-1185">Reference proteome</keyword>
<dbReference type="Pfam" id="PF00400">
    <property type="entry name" value="WD40"/>
    <property type="match status" value="3"/>
</dbReference>